<accession>D1QR81</accession>
<reference evidence="2 3" key="1">
    <citation type="submission" date="2009-11" db="EMBL/GenBank/DDBJ databases">
        <authorList>
            <person name="Weinstock G."/>
            <person name="Sodergren E."/>
            <person name="Clifton S."/>
            <person name="Fulton L."/>
            <person name="Fulton B."/>
            <person name="Courtney L."/>
            <person name="Fronick C."/>
            <person name="Harrison M."/>
            <person name="Strong C."/>
            <person name="Farmer C."/>
            <person name="Delahaunty K."/>
            <person name="Markovic C."/>
            <person name="Hall O."/>
            <person name="Minx P."/>
            <person name="Tomlinson C."/>
            <person name="Mitreva M."/>
            <person name="Nelson J."/>
            <person name="Hou S."/>
            <person name="Wollam A."/>
            <person name="Pepin K.H."/>
            <person name="Johnson M."/>
            <person name="Bhonagiri V."/>
            <person name="Nash W.E."/>
            <person name="Warren W."/>
            <person name="Chinwalla A."/>
            <person name="Mardis E.R."/>
            <person name="Wilson R.K."/>
        </authorList>
    </citation>
    <scope>NUCLEOTIDE SEQUENCE [LARGE SCALE GENOMIC DNA]</scope>
    <source>
        <strain evidence="2 3">F0302</strain>
    </source>
</reference>
<feature type="compositionally biased region" description="Polar residues" evidence="1">
    <location>
        <begin position="314"/>
        <end position="323"/>
    </location>
</feature>
<dbReference type="EMBL" id="ACUZ02000027">
    <property type="protein sequence ID" value="EFB32205.1"/>
    <property type="molecule type" value="Genomic_DNA"/>
</dbReference>
<organism evidence="2 3">
    <name type="scientific">Segatella oris F0302</name>
    <dbReference type="NCBI Taxonomy" id="649760"/>
    <lineage>
        <taxon>Bacteria</taxon>
        <taxon>Pseudomonadati</taxon>
        <taxon>Bacteroidota</taxon>
        <taxon>Bacteroidia</taxon>
        <taxon>Bacteroidales</taxon>
        <taxon>Prevotellaceae</taxon>
        <taxon>Segatella</taxon>
    </lineage>
</organism>
<protein>
    <recommendedName>
        <fullName evidence="4">Nucleotidyltransferase</fullName>
    </recommendedName>
</protein>
<sequence length="323" mass="37838">MSIDKNAHLAEVLKTHKMSHVQDFANRVKSKADEIKEKLSNHYGTEKYTSYNSGSMAKHTATNIKFDMDFVEPFKHSAFDTLQNMFDDVFNFLHKEYKEDNDLAEEVRKQKVSIGIKFYQEEGDDKPIEIDVTPGRELSDDDYLNTHDLNLCFNKDAWGFQKGTTRKTNIKKQIDHISGKSEEHKIIRLLKIWKKHNAKKYKSFMLELISIDALKDYTGENALWDKLKFTMEYIKDHVNEDSYHLYDPGNSNNDVVGSMDKMTRLNLKIDMETMLLNIERNDEYLKIYFPVNEQFKEEEKEDSFGNKSGREGYSTPSTSRRFG</sequence>
<name>D1QR81_9BACT</name>
<dbReference type="HOGENOM" id="CLU_870827_0_0_10"/>
<dbReference type="RefSeq" id="WP_004372811.1">
    <property type="nucleotide sequence ID" value="NZ_GG703885.1"/>
</dbReference>
<evidence type="ECO:0008006" key="4">
    <source>
        <dbReference type="Google" id="ProtNLM"/>
    </source>
</evidence>
<dbReference type="AlphaFoldDB" id="D1QR81"/>
<evidence type="ECO:0000256" key="1">
    <source>
        <dbReference type="SAM" id="MobiDB-lite"/>
    </source>
</evidence>
<feature type="compositionally biased region" description="Basic and acidic residues" evidence="1">
    <location>
        <begin position="296"/>
        <end position="310"/>
    </location>
</feature>
<proteinExistence type="predicted"/>
<comment type="caution">
    <text evidence="2">The sequence shown here is derived from an EMBL/GenBank/DDBJ whole genome shotgun (WGS) entry which is preliminary data.</text>
</comment>
<gene>
    <name evidence="2" type="ORF">HMPREF0971_01484</name>
</gene>
<dbReference type="Proteomes" id="UP000004079">
    <property type="component" value="Unassembled WGS sequence"/>
</dbReference>
<evidence type="ECO:0000313" key="3">
    <source>
        <dbReference type="Proteomes" id="UP000004079"/>
    </source>
</evidence>
<feature type="region of interest" description="Disordered" evidence="1">
    <location>
        <begin position="296"/>
        <end position="323"/>
    </location>
</feature>
<evidence type="ECO:0000313" key="2">
    <source>
        <dbReference type="EMBL" id="EFB32205.1"/>
    </source>
</evidence>
<dbReference type="STRING" id="649760.HMPREF0971_01484"/>